<keyword evidence="2" id="KW-0223">Dioxygenase</keyword>
<keyword evidence="2" id="KW-0560">Oxidoreductase</keyword>
<dbReference type="EMBL" id="BOQM01000025">
    <property type="protein sequence ID" value="GIM86545.1"/>
    <property type="molecule type" value="Genomic_DNA"/>
</dbReference>
<evidence type="ECO:0000313" key="2">
    <source>
        <dbReference type="EMBL" id="TQL39497.1"/>
    </source>
</evidence>
<dbReference type="EMBL" id="VFOL01000001">
    <property type="protein sequence ID" value="TQL39497.1"/>
    <property type="molecule type" value="Genomic_DNA"/>
</dbReference>
<comment type="caution">
    <text evidence="2">The sequence shown here is derived from an EMBL/GenBank/DDBJ whole genome shotgun (WGS) entry which is preliminary data.</text>
</comment>
<keyword evidence="4" id="KW-1185">Reference proteome</keyword>
<dbReference type="SUPFAM" id="SSF51412">
    <property type="entry name" value="Inosine monophosphate dehydrogenase (IMPDH)"/>
    <property type="match status" value="1"/>
</dbReference>
<dbReference type="GeneID" id="93773877"/>
<dbReference type="AlphaFoldDB" id="A0A542XUH5"/>
<reference evidence="2 3" key="1">
    <citation type="submission" date="2019-06" db="EMBL/GenBank/DDBJ databases">
        <title>Sequencing the genomes of 1000 actinobacteria strains.</title>
        <authorList>
            <person name="Klenk H.-P."/>
        </authorList>
    </citation>
    <scope>NUCLEOTIDE SEQUENCE [LARGE SCALE GENOMIC DNA]</scope>
    <source>
        <strain evidence="2 3">DSM 44819</strain>
    </source>
</reference>
<dbReference type="Proteomes" id="UP000677457">
    <property type="component" value="Unassembled WGS sequence"/>
</dbReference>
<name>A0A542XUH5_SALAC</name>
<dbReference type="Gene3D" id="3.20.20.70">
    <property type="entry name" value="Aldolase class I"/>
    <property type="match status" value="2"/>
</dbReference>
<evidence type="ECO:0000313" key="1">
    <source>
        <dbReference type="EMBL" id="GIM86545.1"/>
    </source>
</evidence>
<protein>
    <submittedName>
        <fullName evidence="1">2-nitropropane dioxygenase</fullName>
    </submittedName>
    <submittedName>
        <fullName evidence="2">NAD(P)H-dependent flavin oxidoreductase YrpB (Nitropropane dioxygenase family)</fullName>
    </submittedName>
</protein>
<proteinExistence type="predicted"/>
<dbReference type="GO" id="GO:0051213">
    <property type="term" value="F:dioxygenase activity"/>
    <property type="evidence" value="ECO:0007669"/>
    <property type="project" value="UniProtKB-KW"/>
</dbReference>
<dbReference type="Proteomes" id="UP000315983">
    <property type="component" value="Unassembled WGS sequence"/>
</dbReference>
<dbReference type="PANTHER" id="PTHR32332:SF33">
    <property type="entry name" value="NITRONATE MONOOXYGENASE DOMAIN-CONTAINING PROTEIN"/>
    <property type="match status" value="1"/>
</dbReference>
<accession>A0A542XUH5</accession>
<dbReference type="InterPro" id="IPR013785">
    <property type="entry name" value="Aldolase_TIM"/>
</dbReference>
<gene>
    <name evidence="2" type="ORF">FB564_4754</name>
    <name evidence="1" type="ORF">Sar04_32810</name>
</gene>
<sequence>MELPIIIQGGMGVGVSSWRLAAAVSAAGQLGVVSGVALDASLARRLQLGDEDGTLRQALAAFPVPELAQRVLDRYYVPGGIPAGRPFRPAPLLSMRPRRHANELAVVANFVEVHLAKQGHDGVIGINYLEKIQLATPAAVYGAILAGVDYILMGAGLPSEIPSLIDALSSHQPVRLPVTVDGGQSGETYTVSFDPPDLAGDLPPLPRPRFLAIVSAASLVSYLARSPRTRPDGFVLEGATAGGHSARPRGRMVLDDNGEPVYGERDRLDLAKVAASGAPFWVAGGQADPRRLATAQAAGATGIQVGTAFALCRESGINPRLRHQVLQQAIGGQLAVRNDPAASPTGFPFKIAQLDGTAAEESVYRSRTRRCDLGYLRTPYLRPSGRIGFRCMAEPVDDYIRKGGAAEDTTGSRCLCNGLMATIGLGQRRGGGEVEPPLVTLGQDIRVLTELHQRFGDDYTARDVLRYLTAVDGHQTDAGEPAGAG</sequence>
<organism evidence="2 3">
    <name type="scientific">Salinispora arenicola</name>
    <dbReference type="NCBI Taxonomy" id="168697"/>
    <lineage>
        <taxon>Bacteria</taxon>
        <taxon>Bacillati</taxon>
        <taxon>Actinomycetota</taxon>
        <taxon>Actinomycetes</taxon>
        <taxon>Micromonosporales</taxon>
        <taxon>Micromonosporaceae</taxon>
        <taxon>Salinispora</taxon>
    </lineage>
</organism>
<dbReference type="Pfam" id="PF03060">
    <property type="entry name" value="NMO"/>
    <property type="match status" value="1"/>
</dbReference>
<dbReference type="RefSeq" id="WP_016811717.1">
    <property type="nucleotide sequence ID" value="NZ_BOQM01000025.1"/>
</dbReference>
<reference evidence="1 4" key="2">
    <citation type="submission" date="2021-03" db="EMBL/GenBank/DDBJ databases">
        <title>Whole genome shotgun sequence of Salinispora arenicola NBRC 105043.</title>
        <authorList>
            <person name="Komaki H."/>
            <person name="Tamura T."/>
        </authorList>
    </citation>
    <scope>NUCLEOTIDE SEQUENCE [LARGE SCALE GENOMIC DNA]</scope>
    <source>
        <strain evidence="1 4">NBRC 105043</strain>
    </source>
</reference>
<dbReference type="PANTHER" id="PTHR32332">
    <property type="entry name" value="2-NITROPROPANE DIOXYGENASE"/>
    <property type="match status" value="1"/>
</dbReference>
<evidence type="ECO:0000313" key="4">
    <source>
        <dbReference type="Proteomes" id="UP000677457"/>
    </source>
</evidence>
<evidence type="ECO:0000313" key="3">
    <source>
        <dbReference type="Proteomes" id="UP000315983"/>
    </source>
</evidence>